<keyword evidence="3" id="KW-1185">Reference proteome</keyword>
<proteinExistence type="predicted"/>
<dbReference type="EMBL" id="BSYO01000032">
    <property type="protein sequence ID" value="GMH27165.1"/>
    <property type="molecule type" value="Genomic_DNA"/>
</dbReference>
<dbReference type="Proteomes" id="UP001279734">
    <property type="component" value="Unassembled WGS sequence"/>
</dbReference>
<feature type="region of interest" description="Disordered" evidence="1">
    <location>
        <begin position="28"/>
        <end position="66"/>
    </location>
</feature>
<evidence type="ECO:0000256" key="1">
    <source>
        <dbReference type="SAM" id="MobiDB-lite"/>
    </source>
</evidence>
<evidence type="ECO:0000313" key="2">
    <source>
        <dbReference type="EMBL" id="GMH27165.1"/>
    </source>
</evidence>
<reference evidence="2" key="1">
    <citation type="submission" date="2023-05" db="EMBL/GenBank/DDBJ databases">
        <title>Nepenthes gracilis genome sequencing.</title>
        <authorList>
            <person name="Fukushima K."/>
        </authorList>
    </citation>
    <scope>NUCLEOTIDE SEQUENCE</scope>
    <source>
        <strain evidence="2">SING2019-196</strain>
    </source>
</reference>
<comment type="caution">
    <text evidence="2">The sequence shown here is derived from an EMBL/GenBank/DDBJ whole genome shotgun (WGS) entry which is preliminary data.</text>
</comment>
<gene>
    <name evidence="2" type="ORF">Nepgr_029008</name>
</gene>
<sequence>MFSCCWLHSVEIQSLILLSPRVRIWRSGDSPSREGYSPPRQGHSPPMRGYSPPRQGYGSHGRRKEQKNGSLLVWNIPLDCRPEELQVDSKCSMFMLLIKSFDIQKRGIVCGP</sequence>
<organism evidence="2 3">
    <name type="scientific">Nepenthes gracilis</name>
    <name type="common">Slender pitcher plant</name>
    <dbReference type="NCBI Taxonomy" id="150966"/>
    <lineage>
        <taxon>Eukaryota</taxon>
        <taxon>Viridiplantae</taxon>
        <taxon>Streptophyta</taxon>
        <taxon>Embryophyta</taxon>
        <taxon>Tracheophyta</taxon>
        <taxon>Spermatophyta</taxon>
        <taxon>Magnoliopsida</taxon>
        <taxon>eudicotyledons</taxon>
        <taxon>Gunneridae</taxon>
        <taxon>Pentapetalae</taxon>
        <taxon>Caryophyllales</taxon>
        <taxon>Nepenthaceae</taxon>
        <taxon>Nepenthes</taxon>
    </lineage>
</organism>
<name>A0AAD3Y4G6_NEPGR</name>
<accession>A0AAD3Y4G6</accession>
<dbReference type="AlphaFoldDB" id="A0AAD3Y4G6"/>
<evidence type="ECO:0000313" key="3">
    <source>
        <dbReference type="Proteomes" id="UP001279734"/>
    </source>
</evidence>
<protein>
    <submittedName>
        <fullName evidence="2">Uncharacterized protein</fullName>
    </submittedName>
</protein>